<dbReference type="EMBL" id="NGKU01000001">
    <property type="protein sequence ID" value="OTN77900.1"/>
    <property type="molecule type" value="Genomic_DNA"/>
</dbReference>
<evidence type="ECO:0000313" key="1">
    <source>
        <dbReference type="EMBL" id="OTN77900.1"/>
    </source>
</evidence>
<dbReference type="STRING" id="1834191.A5886_003001"/>
<reference evidence="1 2" key="1">
    <citation type="submission" date="2017-05" db="EMBL/GenBank/DDBJ databases">
        <title>The Genome Sequence of Enterococcus sp. 8G7_MSG3316.</title>
        <authorList>
            <consortium name="The Broad Institute Genomics Platform"/>
            <consortium name="The Broad Institute Genomic Center for Infectious Diseases"/>
            <person name="Earl A."/>
            <person name="Manson A."/>
            <person name="Schwartman J."/>
            <person name="Gilmore M."/>
            <person name="Abouelleil A."/>
            <person name="Cao P."/>
            <person name="Chapman S."/>
            <person name="Cusick C."/>
            <person name="Shea T."/>
            <person name="Young S."/>
            <person name="Neafsey D."/>
            <person name="Nusbaum C."/>
            <person name="Birren B."/>
        </authorList>
    </citation>
    <scope>NUCLEOTIDE SEQUENCE [LARGE SCALE GENOMIC DNA]</scope>
    <source>
        <strain evidence="1 2">8G7_MSG3316</strain>
    </source>
</reference>
<dbReference type="Proteomes" id="UP000195043">
    <property type="component" value="Unassembled WGS sequence"/>
</dbReference>
<gene>
    <name evidence="1" type="ORF">A5886_003001</name>
</gene>
<evidence type="ECO:0000313" key="2">
    <source>
        <dbReference type="Proteomes" id="UP000195043"/>
    </source>
</evidence>
<keyword evidence="2" id="KW-1185">Reference proteome</keyword>
<dbReference type="AlphaFoldDB" id="A0A242AAI8"/>
<comment type="caution">
    <text evidence="1">The sequence shown here is derived from an EMBL/GenBank/DDBJ whole genome shotgun (WGS) entry which is preliminary data.</text>
</comment>
<organism evidence="1 2">
    <name type="scientific">Candidatus Enterococcus testudinis</name>
    <dbReference type="NCBI Taxonomy" id="1834191"/>
    <lineage>
        <taxon>Bacteria</taxon>
        <taxon>Bacillati</taxon>
        <taxon>Bacillota</taxon>
        <taxon>Bacilli</taxon>
        <taxon>Lactobacillales</taxon>
        <taxon>Enterococcaceae</taxon>
        <taxon>Enterococcus</taxon>
    </lineage>
</organism>
<protein>
    <submittedName>
        <fullName evidence="1">Uncharacterized protein</fullName>
    </submittedName>
</protein>
<name>A0A242AAI8_9ENTE</name>
<proteinExistence type="predicted"/>
<accession>A0A242AAI8</accession>
<sequence length="32" mass="3770">MDKESNQTYIYHISTNPKHQKGDLFSMDEQAI</sequence>